<dbReference type="AlphaFoldDB" id="A0AAU9FQW3"/>
<evidence type="ECO:0000313" key="5">
    <source>
        <dbReference type="Proteomes" id="UP001500889"/>
    </source>
</evidence>
<evidence type="ECO:0000256" key="1">
    <source>
        <dbReference type="SAM" id="MobiDB-lite"/>
    </source>
</evidence>
<dbReference type="EMBL" id="AP029265">
    <property type="protein sequence ID" value="BFF97945.1"/>
    <property type="molecule type" value="Genomic_DNA"/>
</dbReference>
<keyword evidence="2" id="KW-0732">Signal</keyword>
<keyword evidence="5" id="KW-1185">Reference proteome</keyword>
<dbReference type="SUPFAM" id="SSF57625">
    <property type="entry name" value="Invertebrate chitin-binding proteins"/>
    <property type="match status" value="1"/>
</dbReference>
<dbReference type="PROSITE" id="PS50940">
    <property type="entry name" value="CHIT_BIND_II"/>
    <property type="match status" value="1"/>
</dbReference>
<dbReference type="InterPro" id="IPR036508">
    <property type="entry name" value="Chitin-bd_dom_sf"/>
</dbReference>
<feature type="signal peptide" evidence="2">
    <location>
        <begin position="1"/>
        <end position="26"/>
    </location>
</feature>
<dbReference type="Pfam" id="PF01607">
    <property type="entry name" value="CBM_14"/>
    <property type="match status" value="1"/>
</dbReference>
<organism evidence="4 5">
    <name type="scientific">Drosophila madeirensis</name>
    <name type="common">Fruit fly</name>
    <dbReference type="NCBI Taxonomy" id="30013"/>
    <lineage>
        <taxon>Eukaryota</taxon>
        <taxon>Metazoa</taxon>
        <taxon>Ecdysozoa</taxon>
        <taxon>Arthropoda</taxon>
        <taxon>Hexapoda</taxon>
        <taxon>Insecta</taxon>
        <taxon>Pterygota</taxon>
        <taxon>Neoptera</taxon>
        <taxon>Endopterygota</taxon>
        <taxon>Diptera</taxon>
        <taxon>Brachycera</taxon>
        <taxon>Muscomorpha</taxon>
        <taxon>Ephydroidea</taxon>
        <taxon>Drosophilidae</taxon>
        <taxon>Drosophila</taxon>
        <taxon>Sophophora</taxon>
    </lineage>
</organism>
<feature type="domain" description="Chitin-binding type-2" evidence="3">
    <location>
        <begin position="191"/>
        <end position="255"/>
    </location>
</feature>
<reference evidence="4 5" key="1">
    <citation type="submission" date="2024-02" db="EMBL/GenBank/DDBJ databases">
        <title>A chromosome-level genome assembly of Drosophila madeirensis, a fruit fly species endemic to Madeira island.</title>
        <authorList>
            <person name="Tomihara K."/>
            <person name="Llopart A."/>
            <person name="Yamamoto D."/>
        </authorList>
    </citation>
    <scope>NUCLEOTIDE SEQUENCE [LARGE SCALE GENOMIC DNA]</scope>
    <source>
        <strain evidence="4 5">RF1</strain>
    </source>
</reference>
<dbReference type="GO" id="GO:0005576">
    <property type="term" value="C:extracellular region"/>
    <property type="evidence" value="ECO:0007669"/>
    <property type="project" value="InterPro"/>
</dbReference>
<proteinExistence type="predicted"/>
<feature type="chain" id="PRO_5043526920" description="Chitin-binding type-2 domain-containing protein" evidence="2">
    <location>
        <begin position="27"/>
        <end position="255"/>
    </location>
</feature>
<feature type="compositionally biased region" description="Low complexity" evidence="1">
    <location>
        <begin position="174"/>
        <end position="186"/>
    </location>
</feature>
<dbReference type="InterPro" id="IPR002557">
    <property type="entry name" value="Chitin-bd_dom"/>
</dbReference>
<protein>
    <recommendedName>
        <fullName evidence="3">Chitin-binding type-2 domain-containing protein</fullName>
    </recommendedName>
</protein>
<evidence type="ECO:0000313" key="4">
    <source>
        <dbReference type="EMBL" id="BFF97945.1"/>
    </source>
</evidence>
<dbReference type="GO" id="GO:0008061">
    <property type="term" value="F:chitin binding"/>
    <property type="evidence" value="ECO:0007669"/>
    <property type="project" value="InterPro"/>
</dbReference>
<name>A0AAU9FQW3_DROMD</name>
<sequence length="255" mass="27767">MSQKYNNFIPILVALFVAFLVGQAISECNVCQSNKVACINSTSFYLCFGDGMPHTDQLYHCLEGFQCSNLTAICTQKSNQRPPSCGDTSQCGQCSAHRNYLFACQSRGIFQMCYGASRPTGKFGYCPTGTVCDASSDSICVSAVANQKLTCDLNDQLVDTTTAPPPTTEIPGNTTDSTPTIPTTVTPGTPMDVCRQHLETGLYVTDPADPSCKRYISCYFKNNIVVKATEYDCPTDSYFQAEMQKCSYMKPAACL</sequence>
<evidence type="ECO:0000259" key="3">
    <source>
        <dbReference type="PROSITE" id="PS50940"/>
    </source>
</evidence>
<dbReference type="Proteomes" id="UP001500889">
    <property type="component" value="Chromosome J"/>
</dbReference>
<accession>A0AAU9FQW3</accession>
<gene>
    <name evidence="4" type="ORF">DMAD_06235</name>
</gene>
<evidence type="ECO:0000256" key="2">
    <source>
        <dbReference type="SAM" id="SignalP"/>
    </source>
</evidence>
<feature type="region of interest" description="Disordered" evidence="1">
    <location>
        <begin position="162"/>
        <end position="186"/>
    </location>
</feature>